<dbReference type="InterPro" id="IPR020904">
    <property type="entry name" value="Sc_DH/Rdtase_CS"/>
</dbReference>
<dbReference type="Gene3D" id="3.40.50.720">
    <property type="entry name" value="NAD(P)-binding Rossmann-like Domain"/>
    <property type="match status" value="1"/>
</dbReference>
<dbReference type="PROSITE" id="PS00061">
    <property type="entry name" value="ADH_SHORT"/>
    <property type="match status" value="1"/>
</dbReference>
<dbReference type="EMBL" id="UINC01017806">
    <property type="protein sequence ID" value="SVA74228.1"/>
    <property type="molecule type" value="Genomic_DNA"/>
</dbReference>
<dbReference type="PRINTS" id="PR00081">
    <property type="entry name" value="GDHRDH"/>
</dbReference>
<organism evidence="3">
    <name type="scientific">marine metagenome</name>
    <dbReference type="NCBI Taxonomy" id="408172"/>
    <lineage>
        <taxon>unclassified sequences</taxon>
        <taxon>metagenomes</taxon>
        <taxon>ecological metagenomes</taxon>
    </lineage>
</organism>
<dbReference type="FunFam" id="3.40.50.720:FF:000084">
    <property type="entry name" value="Short-chain dehydrogenase reductase"/>
    <property type="match status" value="1"/>
</dbReference>
<dbReference type="SUPFAM" id="SSF51735">
    <property type="entry name" value="NAD(P)-binding Rossmann-fold domains"/>
    <property type="match status" value="1"/>
</dbReference>
<protein>
    <recommendedName>
        <fullName evidence="4">Short-chain dehydrogenase/reductase SDR</fullName>
    </recommendedName>
</protein>
<sequence length="258" mass="27627">MLEEKVVMISGVGPGLGREMALGAIREGAKVAIGCRTQSFLEELSKEIKDLGGEVCAVKTDISNSDDTQEFINQTIDQFGKIDALINNAIAGYELIPFEESNLDSWKEAIEVMLYGSYNTTKQVIDPMKSNGGGAIVMINSMVVRKPIPNHSDYATSKAAMRGLANSLAIELGPYNIRVNSLYMGWMWGPAVQGYIQQTAKEQGISEKDLIAGITSNIPLGIIPEDGDCANAALFLVSDLSKVITGAGIDVNGGEVTF</sequence>
<dbReference type="InterPro" id="IPR002347">
    <property type="entry name" value="SDR_fam"/>
</dbReference>
<name>A0A381YB18_9ZZZZ</name>
<proteinExistence type="inferred from homology"/>
<gene>
    <name evidence="3" type="ORF">METZ01_LOCUS127082</name>
</gene>
<dbReference type="CDD" id="cd05233">
    <property type="entry name" value="SDR_c"/>
    <property type="match status" value="1"/>
</dbReference>
<reference evidence="3" key="1">
    <citation type="submission" date="2018-05" db="EMBL/GenBank/DDBJ databases">
        <authorList>
            <person name="Lanie J.A."/>
            <person name="Ng W.-L."/>
            <person name="Kazmierczak K.M."/>
            <person name="Andrzejewski T.M."/>
            <person name="Davidsen T.M."/>
            <person name="Wayne K.J."/>
            <person name="Tettelin H."/>
            <person name="Glass J.I."/>
            <person name="Rusch D."/>
            <person name="Podicherti R."/>
            <person name="Tsui H.-C.T."/>
            <person name="Winkler M.E."/>
        </authorList>
    </citation>
    <scope>NUCLEOTIDE SEQUENCE</scope>
</reference>
<accession>A0A381YB18</accession>
<evidence type="ECO:0008006" key="4">
    <source>
        <dbReference type="Google" id="ProtNLM"/>
    </source>
</evidence>
<evidence type="ECO:0000256" key="1">
    <source>
        <dbReference type="ARBA" id="ARBA00006484"/>
    </source>
</evidence>
<evidence type="ECO:0000256" key="2">
    <source>
        <dbReference type="ARBA" id="ARBA00023002"/>
    </source>
</evidence>
<dbReference type="NCBIfam" id="NF005909">
    <property type="entry name" value="PRK07890.1"/>
    <property type="match status" value="1"/>
</dbReference>
<dbReference type="PANTHER" id="PTHR43639">
    <property type="entry name" value="OXIDOREDUCTASE, SHORT-CHAIN DEHYDROGENASE/REDUCTASE FAMILY (AFU_ORTHOLOGUE AFUA_5G02870)"/>
    <property type="match status" value="1"/>
</dbReference>
<dbReference type="PRINTS" id="PR00080">
    <property type="entry name" value="SDRFAMILY"/>
</dbReference>
<dbReference type="GO" id="GO:0016491">
    <property type="term" value="F:oxidoreductase activity"/>
    <property type="evidence" value="ECO:0007669"/>
    <property type="project" value="UniProtKB-KW"/>
</dbReference>
<dbReference type="InterPro" id="IPR036291">
    <property type="entry name" value="NAD(P)-bd_dom_sf"/>
</dbReference>
<comment type="similarity">
    <text evidence="1">Belongs to the short-chain dehydrogenases/reductases (SDR) family.</text>
</comment>
<keyword evidence="2" id="KW-0560">Oxidoreductase</keyword>
<evidence type="ECO:0000313" key="3">
    <source>
        <dbReference type="EMBL" id="SVA74228.1"/>
    </source>
</evidence>
<dbReference type="PANTHER" id="PTHR43639:SF1">
    <property type="entry name" value="SHORT-CHAIN DEHYDROGENASE_REDUCTASE FAMILY PROTEIN"/>
    <property type="match status" value="1"/>
</dbReference>
<dbReference type="Pfam" id="PF13561">
    <property type="entry name" value="adh_short_C2"/>
    <property type="match status" value="1"/>
</dbReference>
<dbReference type="AlphaFoldDB" id="A0A381YB18"/>